<organism evidence="2 3">
    <name type="scientific">Kwoniella shandongensis</name>
    <dbReference type="NCBI Taxonomy" id="1734106"/>
    <lineage>
        <taxon>Eukaryota</taxon>
        <taxon>Fungi</taxon>
        <taxon>Dikarya</taxon>
        <taxon>Basidiomycota</taxon>
        <taxon>Agaricomycotina</taxon>
        <taxon>Tremellomycetes</taxon>
        <taxon>Tremellales</taxon>
        <taxon>Cryptococcaceae</taxon>
        <taxon>Kwoniella</taxon>
    </lineage>
</organism>
<dbReference type="PANTHER" id="PTHR22775:SF3">
    <property type="entry name" value="SORTING NEXIN-13"/>
    <property type="match status" value="1"/>
</dbReference>
<evidence type="ECO:0000256" key="1">
    <source>
        <dbReference type="SAM" id="MobiDB-lite"/>
    </source>
</evidence>
<dbReference type="GeneID" id="43591444"/>
<protein>
    <submittedName>
        <fullName evidence="2">Uncharacterized protein</fullName>
    </submittedName>
</protein>
<sequence length="531" mass="59102">MSVPPPLPALPTRKSTFPAGDVPKRANSSSGTSTIPLPPQPPPLLRTKSPAHLPLYRRLLFPLDPVEKIPKIVIGDGEEIETINERLHNLIALTLRAYILSWYTRFTRDRSLLPSIHSTIVHPVLSPILTDVYSDPDRLCEFILLDLPTLLSTHIRTYWEARAAVSVGLEDDIGEAYHARIPLLSVACEDGQYTLSPLYLATLSSALLPPEPKAPDVQRLMVREVLARSVLASVARRLYEPWFWYSLFLKFVGETGDERNPSRSRDEGEGGGKKIDQLVWERVASILSVFWGFWSLMISIMATYTAAPQGYTKRYEMCMEPVLGVGREILGVDGRGGLGIRSWRARLSWSVLEMVVGLFGPILDRLIPHLIHTHILTPRTSLRLIDLLEKLLFPLDGYPGPSPIDPTPAEAADLKRRAERRLGEIIPRPIRIVFCPSQKDVVNVLGPLSNPSCNAHLIGMILDSVIVTLIPDLAIDNPIVSSPNSEAEDGELSTQADKEVIFPQSESPTQQELEEREHELEVDLAEALVDS</sequence>
<dbReference type="KEGG" id="ksn:43591444"/>
<dbReference type="RefSeq" id="XP_031858390.1">
    <property type="nucleotide sequence ID" value="XM_032007276.1"/>
</dbReference>
<dbReference type="EMBL" id="CP144058">
    <property type="protein sequence ID" value="WWD20386.1"/>
    <property type="molecule type" value="Genomic_DNA"/>
</dbReference>
<keyword evidence="3" id="KW-1185">Reference proteome</keyword>
<dbReference type="AlphaFoldDB" id="A0A5M6BTW6"/>
<feature type="region of interest" description="Disordered" evidence="1">
    <location>
        <begin position="1"/>
        <end position="43"/>
    </location>
</feature>
<dbReference type="GO" id="GO:0035091">
    <property type="term" value="F:phosphatidylinositol binding"/>
    <property type="evidence" value="ECO:0007669"/>
    <property type="project" value="TreeGrafter"/>
</dbReference>
<dbReference type="Proteomes" id="UP000322225">
    <property type="component" value="Chromosome 8"/>
</dbReference>
<dbReference type="PANTHER" id="PTHR22775">
    <property type="entry name" value="SORTING NEXIN"/>
    <property type="match status" value="1"/>
</dbReference>
<dbReference type="OrthoDB" id="431557at2759"/>
<accession>A0A5M6BTW6</accession>
<evidence type="ECO:0000313" key="3">
    <source>
        <dbReference type="Proteomes" id="UP000322225"/>
    </source>
</evidence>
<dbReference type="Pfam" id="PF02194">
    <property type="entry name" value="PXA"/>
    <property type="match status" value="1"/>
</dbReference>
<dbReference type="InterPro" id="IPR003114">
    <property type="entry name" value="Phox_assoc"/>
</dbReference>
<evidence type="ECO:0000313" key="2">
    <source>
        <dbReference type="EMBL" id="WWD20386.1"/>
    </source>
</evidence>
<reference evidence="2" key="1">
    <citation type="submission" date="2017-08" db="EMBL/GenBank/DDBJ databases">
        <authorList>
            <person name="Cuomo C."/>
            <person name="Billmyre B."/>
            <person name="Heitman J."/>
        </authorList>
    </citation>
    <scope>NUCLEOTIDE SEQUENCE</scope>
    <source>
        <strain evidence="2">CBS 12478</strain>
    </source>
</reference>
<gene>
    <name evidence="2" type="ORF">CI109_104862</name>
</gene>
<proteinExistence type="predicted"/>
<dbReference type="PROSITE" id="PS51207">
    <property type="entry name" value="PXA"/>
    <property type="match status" value="1"/>
</dbReference>
<name>A0A5M6BTW6_9TREE</name>
<dbReference type="SMART" id="SM00313">
    <property type="entry name" value="PXA"/>
    <property type="match status" value="1"/>
</dbReference>
<reference evidence="2" key="2">
    <citation type="submission" date="2024-01" db="EMBL/GenBank/DDBJ databases">
        <title>Comparative genomics of Cryptococcus and Kwoniella reveals pathogenesis evolution and contrasting modes of karyotype evolution via chromosome fusion or intercentromeric recombination.</title>
        <authorList>
            <person name="Coelho M.A."/>
            <person name="David-Palma M."/>
            <person name="Shea T."/>
            <person name="Bowers K."/>
            <person name="McGinley-Smith S."/>
            <person name="Mohammad A.W."/>
            <person name="Gnirke A."/>
            <person name="Yurkov A.M."/>
            <person name="Nowrousian M."/>
            <person name="Sun S."/>
            <person name="Cuomo C.A."/>
            <person name="Heitman J."/>
        </authorList>
    </citation>
    <scope>NUCLEOTIDE SEQUENCE</scope>
    <source>
        <strain evidence="2">CBS 12478</strain>
    </source>
</reference>
<feature type="compositionally biased region" description="Polar residues" evidence="1">
    <location>
        <begin position="26"/>
        <end position="35"/>
    </location>
</feature>